<keyword evidence="2" id="KW-1185">Reference proteome</keyword>
<keyword evidence="1" id="KW-0223">Dioxygenase</keyword>
<dbReference type="RefSeq" id="WP_147123176.1">
    <property type="nucleotide sequence ID" value="NZ_VOPY01000002.1"/>
</dbReference>
<reference evidence="1 2" key="1">
    <citation type="submission" date="2019-08" db="EMBL/GenBank/DDBJ databases">
        <title>Sphingorhabdus soil sp. nov., isolated from arctic soil.</title>
        <authorList>
            <person name="Liu Y."/>
        </authorList>
    </citation>
    <scope>NUCLEOTIDE SEQUENCE [LARGE SCALE GENOMIC DNA]</scope>
    <source>
        <strain evidence="1 2">D-2Q-5-6</strain>
    </source>
</reference>
<comment type="caution">
    <text evidence="1">The sequence shown here is derived from an EMBL/GenBank/DDBJ whole genome shotgun (WGS) entry which is preliminary data.</text>
</comment>
<dbReference type="GO" id="GO:0016706">
    <property type="term" value="F:2-oxoglutarate-dependent dioxygenase activity"/>
    <property type="evidence" value="ECO:0007669"/>
    <property type="project" value="UniProtKB-ARBA"/>
</dbReference>
<gene>
    <name evidence="1" type="ORF">FSZ31_09915</name>
</gene>
<dbReference type="AlphaFoldDB" id="A0A5C6U8N0"/>
<dbReference type="Pfam" id="PF05721">
    <property type="entry name" value="PhyH"/>
    <property type="match status" value="1"/>
</dbReference>
<proteinExistence type="predicted"/>
<keyword evidence="1" id="KW-0560">Oxidoreductase</keyword>
<dbReference type="SUPFAM" id="SSF51197">
    <property type="entry name" value="Clavaminate synthase-like"/>
    <property type="match status" value="1"/>
</dbReference>
<evidence type="ECO:0000313" key="2">
    <source>
        <dbReference type="Proteomes" id="UP000321129"/>
    </source>
</evidence>
<protein>
    <submittedName>
        <fullName evidence="1">Phytanoyl-CoA dioxygenase family protein</fullName>
    </submittedName>
</protein>
<dbReference type="Gene3D" id="2.60.120.620">
    <property type="entry name" value="q2cbj1_9rhob like domain"/>
    <property type="match status" value="1"/>
</dbReference>
<name>A0A5C6U8N0_9SPHN</name>
<dbReference type="Proteomes" id="UP000321129">
    <property type="component" value="Unassembled WGS sequence"/>
</dbReference>
<dbReference type="GO" id="GO:0005506">
    <property type="term" value="F:iron ion binding"/>
    <property type="evidence" value="ECO:0007669"/>
    <property type="project" value="UniProtKB-ARBA"/>
</dbReference>
<accession>A0A5C6U8N0</accession>
<evidence type="ECO:0000313" key="1">
    <source>
        <dbReference type="EMBL" id="TXC69222.1"/>
    </source>
</evidence>
<dbReference type="EMBL" id="VOPY01000002">
    <property type="protein sequence ID" value="TXC69222.1"/>
    <property type="molecule type" value="Genomic_DNA"/>
</dbReference>
<dbReference type="PANTHER" id="PTHR20883:SF46">
    <property type="entry name" value="PHYTANOYL-COA HYDROXYLASE"/>
    <property type="match status" value="1"/>
</dbReference>
<organism evidence="1 2">
    <name type="scientific">Flavisphingopyxis soli</name>
    <dbReference type="NCBI Taxonomy" id="2601267"/>
    <lineage>
        <taxon>Bacteria</taxon>
        <taxon>Pseudomonadati</taxon>
        <taxon>Pseudomonadota</taxon>
        <taxon>Alphaproteobacteria</taxon>
        <taxon>Sphingomonadales</taxon>
        <taxon>Sphingopyxidaceae</taxon>
        <taxon>Flavisphingopyxis</taxon>
    </lineage>
</organism>
<sequence length="285" mass="31593">MFGEAAQRQFETQGYLRLPGLIAPDMLARLDTLFDTLLEPDGDPAKAVQASPTGPVVTNVSGLCNRGNLAALELLALPEVMKVATAICGEDVFLLQEFAVIKHRGDGNPVLWHQDMVHNRTAPCVAFGIYLDDADPGEGALRVVPGSHLSDRPIAELAHEPAVEVPMKAGDVLIHDMMLAHSSEPMEGNSLRRVIYLEFLSTRLALGEEIYPRAVVDNRTRLSFAARRFRREARPNGACFKPRQRDPSSRDRRRDLHEVLAEIYAMPTHPRPANYCFERIPANLA</sequence>
<dbReference type="OrthoDB" id="2553118at2"/>
<dbReference type="PANTHER" id="PTHR20883">
    <property type="entry name" value="PHYTANOYL-COA DIOXYGENASE DOMAIN CONTAINING 1"/>
    <property type="match status" value="1"/>
</dbReference>
<dbReference type="InterPro" id="IPR008775">
    <property type="entry name" value="Phytyl_CoA_dOase-like"/>
</dbReference>